<feature type="binding site" evidence="7">
    <location>
        <position position="206"/>
    </location>
    <ligand>
        <name>Na(+)</name>
        <dbReference type="ChEBI" id="CHEBI:29101"/>
        <label>1</label>
    </ligand>
</feature>
<keyword evidence="11" id="KW-1185">Reference proteome</keyword>
<protein>
    <submittedName>
        <fullName evidence="10">Sodium:neurotransmitter symporter family protein</fullName>
    </submittedName>
</protein>
<evidence type="ECO:0000256" key="3">
    <source>
        <dbReference type="ARBA" id="ARBA00022692"/>
    </source>
</evidence>
<accession>A0A2G9TTK2</accession>
<evidence type="ECO:0000256" key="9">
    <source>
        <dbReference type="SAM" id="Phobius"/>
    </source>
</evidence>
<keyword evidence="8" id="KW-1015">Disulfide bond</keyword>
<dbReference type="GO" id="GO:0005886">
    <property type="term" value="C:plasma membrane"/>
    <property type="evidence" value="ECO:0007669"/>
    <property type="project" value="TreeGrafter"/>
</dbReference>
<evidence type="ECO:0000313" key="11">
    <source>
        <dbReference type="Proteomes" id="UP000230423"/>
    </source>
</evidence>
<evidence type="ECO:0000256" key="1">
    <source>
        <dbReference type="ARBA" id="ARBA00004141"/>
    </source>
</evidence>
<keyword evidence="7" id="KW-0479">Metal-binding</keyword>
<evidence type="ECO:0000256" key="2">
    <source>
        <dbReference type="ARBA" id="ARBA00022448"/>
    </source>
</evidence>
<dbReference type="PANTHER" id="PTHR11616">
    <property type="entry name" value="SODIUM/CHLORIDE DEPENDENT TRANSPORTER"/>
    <property type="match status" value="1"/>
</dbReference>
<dbReference type="EMBL" id="KZ353793">
    <property type="protein sequence ID" value="PIO61329.1"/>
    <property type="molecule type" value="Genomic_DNA"/>
</dbReference>
<proteinExistence type="predicted"/>
<dbReference type="PRINTS" id="PR00176">
    <property type="entry name" value="NANEUSMPORT"/>
</dbReference>
<keyword evidence="4" id="KW-0769">Symport</keyword>
<evidence type="ECO:0000313" key="10">
    <source>
        <dbReference type="EMBL" id="PIO61329.1"/>
    </source>
</evidence>
<evidence type="ECO:0000256" key="6">
    <source>
        <dbReference type="ARBA" id="ARBA00023136"/>
    </source>
</evidence>
<keyword evidence="2" id="KW-0813">Transport</keyword>
<dbReference type="InterPro" id="IPR037272">
    <property type="entry name" value="SNS_sf"/>
</dbReference>
<feature type="transmembrane region" description="Helical" evidence="9">
    <location>
        <begin position="49"/>
        <end position="74"/>
    </location>
</feature>
<dbReference type="GO" id="GO:0005332">
    <property type="term" value="F:gamma-aminobutyric acid:sodium:chloride symporter activity"/>
    <property type="evidence" value="ECO:0007669"/>
    <property type="project" value="TreeGrafter"/>
</dbReference>
<evidence type="ECO:0000256" key="5">
    <source>
        <dbReference type="ARBA" id="ARBA00022989"/>
    </source>
</evidence>
<dbReference type="AlphaFoldDB" id="A0A2G9TTK2"/>
<feature type="non-terminal residue" evidence="10">
    <location>
        <position position="229"/>
    </location>
</feature>
<dbReference type="InterPro" id="IPR000175">
    <property type="entry name" value="Na/ntran_symport"/>
</dbReference>
<keyword evidence="6 9" id="KW-0472">Membrane</keyword>
<dbReference type="PROSITE" id="PS50267">
    <property type="entry name" value="NA_NEUROTRAN_SYMP_3"/>
    <property type="match status" value="1"/>
</dbReference>
<keyword evidence="3 9" id="KW-0812">Transmembrane</keyword>
<dbReference type="PANTHER" id="PTHR11616:SF326">
    <property type="entry name" value="SODIUM-DEPENDENT TRANSPORTER SNF-5"/>
    <property type="match status" value="1"/>
</dbReference>
<comment type="subcellular location">
    <subcellularLocation>
        <location evidence="1">Membrane</location>
        <topology evidence="1">Multi-pass membrane protein</topology>
    </subcellularLocation>
</comment>
<dbReference type="Proteomes" id="UP000230423">
    <property type="component" value="Unassembled WGS sequence"/>
</dbReference>
<dbReference type="GO" id="GO:0046872">
    <property type="term" value="F:metal ion binding"/>
    <property type="evidence" value="ECO:0007669"/>
    <property type="project" value="UniProtKB-KW"/>
</dbReference>
<feature type="transmembrane region" description="Helical" evidence="9">
    <location>
        <begin position="16"/>
        <end position="37"/>
    </location>
</feature>
<gene>
    <name evidence="10" type="ORF">TELCIR_17149</name>
</gene>
<evidence type="ECO:0000256" key="4">
    <source>
        <dbReference type="ARBA" id="ARBA00022847"/>
    </source>
</evidence>
<organism evidence="10 11">
    <name type="scientific">Teladorsagia circumcincta</name>
    <name type="common">Brown stomach worm</name>
    <name type="synonym">Ostertagia circumcincta</name>
    <dbReference type="NCBI Taxonomy" id="45464"/>
    <lineage>
        <taxon>Eukaryota</taxon>
        <taxon>Metazoa</taxon>
        <taxon>Ecdysozoa</taxon>
        <taxon>Nematoda</taxon>
        <taxon>Chromadorea</taxon>
        <taxon>Rhabditida</taxon>
        <taxon>Rhabditina</taxon>
        <taxon>Rhabditomorpha</taxon>
        <taxon>Strongyloidea</taxon>
        <taxon>Trichostrongylidae</taxon>
        <taxon>Teladorsagia</taxon>
    </lineage>
</organism>
<evidence type="ECO:0000256" key="8">
    <source>
        <dbReference type="PIRSR" id="PIRSR600175-2"/>
    </source>
</evidence>
<reference evidence="10 11" key="1">
    <citation type="submission" date="2015-09" db="EMBL/GenBank/DDBJ databases">
        <title>Draft genome of the parasitic nematode Teladorsagia circumcincta isolate WARC Sus (inbred).</title>
        <authorList>
            <person name="Mitreva M."/>
        </authorList>
    </citation>
    <scope>NUCLEOTIDE SEQUENCE [LARGE SCALE GENOMIC DNA]</scope>
    <source>
        <strain evidence="10 11">S</strain>
    </source>
</reference>
<dbReference type="Pfam" id="PF00209">
    <property type="entry name" value="SNF"/>
    <property type="match status" value="2"/>
</dbReference>
<sequence length="229" mass="25567">MKSENDSQNCRQTAFLIPYVICSVLVGLPCLYLELFIGQLTQSGPSKAFWYFMPALQGVGWAMSILGLLTGIYYNVVVAWCLRYIFDVITLQSSKWTSCDNYWNSKTCQSAAESVNNVEDNSTFAAQEFFRHRLLNISTAKEETGSFNWEIFAALLTAWTITCLSLIRGVSIIGKISFLTATMPYLIIGNDCEGTWLEAAKQLCFSLGIGFGGLLALASFNEKDHNCFR</sequence>
<feature type="disulfide bond" evidence="8">
    <location>
        <begin position="99"/>
        <end position="108"/>
    </location>
</feature>
<dbReference type="OrthoDB" id="6581954at2759"/>
<dbReference type="GO" id="GO:0043005">
    <property type="term" value="C:neuron projection"/>
    <property type="evidence" value="ECO:0007669"/>
    <property type="project" value="TreeGrafter"/>
</dbReference>
<keyword evidence="7" id="KW-0915">Sodium</keyword>
<name>A0A2G9TTK2_TELCI</name>
<evidence type="ECO:0000256" key="7">
    <source>
        <dbReference type="PIRSR" id="PIRSR600175-1"/>
    </source>
</evidence>
<keyword evidence="5 9" id="KW-1133">Transmembrane helix</keyword>
<dbReference type="SUPFAM" id="SSF161070">
    <property type="entry name" value="SNF-like"/>
    <property type="match status" value="1"/>
</dbReference>